<keyword evidence="4" id="KW-1185">Reference proteome</keyword>
<dbReference type="Pfam" id="PF01826">
    <property type="entry name" value="TIL"/>
    <property type="match status" value="1"/>
</dbReference>
<dbReference type="SUPFAM" id="SSF57567">
    <property type="entry name" value="Serine protease inhibitors"/>
    <property type="match status" value="1"/>
</dbReference>
<evidence type="ECO:0000256" key="1">
    <source>
        <dbReference type="ARBA" id="ARBA00022900"/>
    </source>
</evidence>
<evidence type="ECO:0000256" key="2">
    <source>
        <dbReference type="SAM" id="SignalP"/>
    </source>
</evidence>
<evidence type="ECO:0000259" key="3">
    <source>
        <dbReference type="Pfam" id="PF01826"/>
    </source>
</evidence>
<organism evidence="4 5">
    <name type="scientific">Panagrellus redivivus</name>
    <name type="common">Microworm</name>
    <dbReference type="NCBI Taxonomy" id="6233"/>
    <lineage>
        <taxon>Eukaryota</taxon>
        <taxon>Metazoa</taxon>
        <taxon>Ecdysozoa</taxon>
        <taxon>Nematoda</taxon>
        <taxon>Chromadorea</taxon>
        <taxon>Rhabditida</taxon>
        <taxon>Tylenchina</taxon>
        <taxon>Panagrolaimomorpha</taxon>
        <taxon>Panagrolaimoidea</taxon>
        <taxon>Panagrolaimidae</taxon>
        <taxon>Panagrellus</taxon>
    </lineage>
</organism>
<dbReference type="Gene3D" id="2.10.25.10">
    <property type="entry name" value="Laminin"/>
    <property type="match status" value="1"/>
</dbReference>
<dbReference type="InterPro" id="IPR002919">
    <property type="entry name" value="TIL_dom"/>
</dbReference>
<keyword evidence="1" id="KW-0646">Protease inhibitor</keyword>
<dbReference type="WBParaSite" id="Pan_g12042.t1">
    <property type="protein sequence ID" value="Pan_g12042.t1"/>
    <property type="gene ID" value="Pan_g12042"/>
</dbReference>
<reference evidence="4" key="1">
    <citation type="journal article" date="2013" name="Genetics">
        <title>The draft genome and transcriptome of Panagrellus redivivus are shaped by the harsh demands of a free-living lifestyle.</title>
        <authorList>
            <person name="Srinivasan J."/>
            <person name="Dillman A.R."/>
            <person name="Macchietto M.G."/>
            <person name="Heikkinen L."/>
            <person name="Lakso M."/>
            <person name="Fracchia K.M."/>
            <person name="Antoshechkin I."/>
            <person name="Mortazavi A."/>
            <person name="Wong G."/>
            <person name="Sternberg P.W."/>
        </authorList>
    </citation>
    <scope>NUCLEOTIDE SEQUENCE [LARGE SCALE GENOMIC DNA]</scope>
    <source>
        <strain evidence="4">MT8872</strain>
    </source>
</reference>
<feature type="chain" id="PRO_5028917781" evidence="2">
    <location>
        <begin position="21"/>
        <end position="83"/>
    </location>
</feature>
<dbReference type="AlphaFoldDB" id="A0A7E4URR1"/>
<reference evidence="5" key="2">
    <citation type="submission" date="2020-10" db="UniProtKB">
        <authorList>
            <consortium name="WormBaseParasite"/>
        </authorList>
    </citation>
    <scope>IDENTIFICATION</scope>
</reference>
<dbReference type="GO" id="GO:0004867">
    <property type="term" value="F:serine-type endopeptidase inhibitor activity"/>
    <property type="evidence" value="ECO:0007669"/>
    <property type="project" value="UniProtKB-KW"/>
</dbReference>
<evidence type="ECO:0000313" key="5">
    <source>
        <dbReference type="WBParaSite" id="Pan_g12042.t1"/>
    </source>
</evidence>
<feature type="signal peptide" evidence="2">
    <location>
        <begin position="1"/>
        <end position="20"/>
    </location>
</feature>
<dbReference type="Proteomes" id="UP000492821">
    <property type="component" value="Unassembled WGS sequence"/>
</dbReference>
<proteinExistence type="predicted"/>
<protein>
    <submittedName>
        <fullName evidence="5">TIL domain-containing protein</fullName>
    </submittedName>
</protein>
<keyword evidence="1" id="KW-0722">Serine protease inhibitor</keyword>
<evidence type="ECO:0000313" key="4">
    <source>
        <dbReference type="Proteomes" id="UP000492821"/>
    </source>
</evidence>
<sequence length="83" mass="8861">MNTKTASVIVLLSFIALAMASNPGKSQADCGTNELYTNCGYCEGTCSDPNPVCVRMCQKPGCYCPKDFARNKKGKCIPVAKCT</sequence>
<dbReference type="CDD" id="cd19941">
    <property type="entry name" value="TIL"/>
    <property type="match status" value="1"/>
</dbReference>
<dbReference type="InterPro" id="IPR036084">
    <property type="entry name" value="Ser_inhib-like_sf"/>
</dbReference>
<accession>A0A7E4URR1</accession>
<keyword evidence="2" id="KW-0732">Signal</keyword>
<feature type="domain" description="TIL" evidence="3">
    <location>
        <begin position="30"/>
        <end position="82"/>
    </location>
</feature>
<name>A0A7E4URR1_PANRE</name>